<protein>
    <submittedName>
        <fullName evidence="2">Uncharacterized protein</fullName>
    </submittedName>
</protein>
<feature type="transmembrane region" description="Helical" evidence="1">
    <location>
        <begin position="20"/>
        <end position="39"/>
    </location>
</feature>
<reference evidence="2 3" key="1">
    <citation type="submission" date="2016-10" db="EMBL/GenBank/DDBJ databases">
        <authorList>
            <person name="de Groot N.N."/>
        </authorList>
    </citation>
    <scope>NUCLEOTIDE SEQUENCE [LARGE SCALE GENOMIC DNA]</scope>
    <source>
        <strain evidence="2 3">KPR-7B</strain>
    </source>
</reference>
<dbReference type="AlphaFoldDB" id="A0A1G9VPB9"/>
<keyword evidence="1" id="KW-0472">Membrane</keyword>
<name>A0A1G9VPB9_9ACTO</name>
<feature type="transmembrane region" description="Helical" evidence="1">
    <location>
        <begin position="93"/>
        <end position="115"/>
    </location>
</feature>
<dbReference type="Proteomes" id="UP000199671">
    <property type="component" value="Unassembled WGS sequence"/>
</dbReference>
<feature type="transmembrane region" description="Helical" evidence="1">
    <location>
        <begin position="127"/>
        <end position="153"/>
    </location>
</feature>
<proteinExistence type="predicted"/>
<gene>
    <name evidence="2" type="ORF">SAMN04487766_10674</name>
</gene>
<keyword evidence="1" id="KW-1133">Transmembrane helix</keyword>
<accession>A0A1G9VPB9</accession>
<organism evidence="2 3">
    <name type="scientific">Actinomyces ruminicola</name>
    <dbReference type="NCBI Taxonomy" id="332524"/>
    <lineage>
        <taxon>Bacteria</taxon>
        <taxon>Bacillati</taxon>
        <taxon>Actinomycetota</taxon>
        <taxon>Actinomycetes</taxon>
        <taxon>Actinomycetales</taxon>
        <taxon>Actinomycetaceae</taxon>
        <taxon>Actinomyces</taxon>
    </lineage>
</organism>
<evidence type="ECO:0000313" key="2">
    <source>
        <dbReference type="EMBL" id="SDM73665.1"/>
    </source>
</evidence>
<feature type="transmembrane region" description="Helical" evidence="1">
    <location>
        <begin position="285"/>
        <end position="309"/>
    </location>
</feature>
<feature type="transmembrane region" description="Helical" evidence="1">
    <location>
        <begin position="51"/>
        <end position="72"/>
    </location>
</feature>
<feature type="transmembrane region" description="Helical" evidence="1">
    <location>
        <begin position="174"/>
        <end position="204"/>
    </location>
</feature>
<feature type="transmembrane region" description="Helical" evidence="1">
    <location>
        <begin position="321"/>
        <end position="344"/>
    </location>
</feature>
<keyword evidence="1" id="KW-0812">Transmembrane</keyword>
<evidence type="ECO:0000256" key="1">
    <source>
        <dbReference type="SAM" id="Phobius"/>
    </source>
</evidence>
<dbReference type="RefSeq" id="WP_176760835.1">
    <property type="nucleotide sequence ID" value="NZ_FNHU01000006.1"/>
</dbReference>
<sequence length="350" mass="36378">MRALTLIGAACRLRRPGLVLTPSVRSLAVVLVIALIWAATRGVVTLASGAAQSFVAAAVGVVVTTMNASALFRDLDSARRGALRYYGFGPADFLALYAVMSLPLTALEAVCGTLVLDFPGWSEPGRFGLLLAAWTVTTALGAVAADWLGRVGIAPGLPMTRLKLRIGARLRSRVSSLCVVYLCSASWLPTILVAAVGVVSAYALGRFGQSVFVGVFGAGAYLAATVIGVLAEVDDTPSARYARSRYAIADAELRRAKLALALPLLVAECLAASSLGMVAGARIDVVHLLVCLVYLPLLAMALADAATAYTRRHRMLPAAELGGALLALVPGLPLAVLPAAAHLLRRSEHA</sequence>
<dbReference type="EMBL" id="FNHU01000006">
    <property type="protein sequence ID" value="SDM73665.1"/>
    <property type="molecule type" value="Genomic_DNA"/>
</dbReference>
<feature type="transmembrane region" description="Helical" evidence="1">
    <location>
        <begin position="210"/>
        <end position="231"/>
    </location>
</feature>
<evidence type="ECO:0000313" key="3">
    <source>
        <dbReference type="Proteomes" id="UP000199671"/>
    </source>
</evidence>